<evidence type="ECO:0000313" key="3">
    <source>
        <dbReference type="Proteomes" id="UP000018542"/>
    </source>
</evidence>
<organism evidence="2 3">
    <name type="scientific">Hyphomicrobium nitrativorans NL23</name>
    <dbReference type="NCBI Taxonomy" id="1029756"/>
    <lineage>
        <taxon>Bacteria</taxon>
        <taxon>Pseudomonadati</taxon>
        <taxon>Pseudomonadota</taxon>
        <taxon>Alphaproteobacteria</taxon>
        <taxon>Hyphomicrobiales</taxon>
        <taxon>Hyphomicrobiaceae</taxon>
        <taxon>Hyphomicrobium</taxon>
    </lineage>
</organism>
<accession>V5SJ82</accession>
<sequence length="84" mass="9098">MQNSLFELLELPDGRVCVARPATCNQATLIAGSFARIETADIDTHTPVGVYPSRSEAELAIQRAAPSPSAHDPLAPFAAWRRPR</sequence>
<keyword evidence="3" id="KW-1185">Reference proteome</keyword>
<dbReference type="Proteomes" id="UP000018542">
    <property type="component" value="Chromosome"/>
</dbReference>
<feature type="region of interest" description="Disordered" evidence="1">
    <location>
        <begin position="63"/>
        <end position="84"/>
    </location>
</feature>
<dbReference type="RefSeq" id="WP_023787224.1">
    <property type="nucleotide sequence ID" value="NC_022997.1"/>
</dbReference>
<dbReference type="OrthoDB" id="7933917at2"/>
<dbReference type="PATRIC" id="fig|1029756.8.peg.1934"/>
<protein>
    <submittedName>
        <fullName evidence="2">Uncharacterized protein</fullName>
    </submittedName>
</protein>
<reference evidence="2 3" key="1">
    <citation type="journal article" date="2014" name="Genome Announc.">
        <title>Complete Genome Sequence of Hyphomicrobium nitrativorans Strain NL23, a Denitrifying Bacterium Isolated from Biofilm of a Methanol-Fed Denitrification System Treating Seawater at the Montreal Biodome.</title>
        <authorList>
            <person name="Martineau C."/>
            <person name="Villeneuve C."/>
            <person name="Mauffrey F."/>
            <person name="Villemur R."/>
        </authorList>
    </citation>
    <scope>NUCLEOTIDE SEQUENCE [LARGE SCALE GENOMIC DNA]</scope>
    <source>
        <strain evidence="2">NL23</strain>
    </source>
</reference>
<evidence type="ECO:0000313" key="2">
    <source>
        <dbReference type="EMBL" id="AHB50150.1"/>
    </source>
</evidence>
<proteinExistence type="predicted"/>
<dbReference type="EMBL" id="CP006912">
    <property type="protein sequence ID" value="AHB50150.1"/>
    <property type="molecule type" value="Genomic_DNA"/>
</dbReference>
<dbReference type="KEGG" id="hni:W911_09275"/>
<gene>
    <name evidence="2" type="ORF">W911_09275</name>
</gene>
<dbReference type="HOGENOM" id="CLU_2523064_0_0_5"/>
<dbReference type="AlphaFoldDB" id="V5SJ82"/>
<name>V5SJ82_9HYPH</name>
<dbReference type="STRING" id="1029756.W911_09275"/>
<evidence type="ECO:0000256" key="1">
    <source>
        <dbReference type="SAM" id="MobiDB-lite"/>
    </source>
</evidence>